<keyword evidence="3" id="KW-1185">Reference proteome</keyword>
<proteinExistence type="predicted"/>
<dbReference type="SMART" id="SM00460">
    <property type="entry name" value="TGc"/>
    <property type="match status" value="1"/>
</dbReference>
<dbReference type="Pfam" id="PF01841">
    <property type="entry name" value="Transglut_core"/>
    <property type="match status" value="1"/>
</dbReference>
<evidence type="ECO:0000313" key="2">
    <source>
        <dbReference type="EMBL" id="MET4635663.1"/>
    </source>
</evidence>
<comment type="caution">
    <text evidence="2">The sequence shown here is derived from an EMBL/GenBank/DDBJ whole genome shotgun (WGS) entry which is preliminary data.</text>
</comment>
<name>A0ABV2R3H6_9HYPH</name>
<dbReference type="InterPro" id="IPR002931">
    <property type="entry name" value="Transglutaminase-like"/>
</dbReference>
<dbReference type="SUPFAM" id="SSF54001">
    <property type="entry name" value="Cysteine proteinases"/>
    <property type="match status" value="1"/>
</dbReference>
<dbReference type="InterPro" id="IPR013589">
    <property type="entry name" value="Bac_transglu_N"/>
</dbReference>
<dbReference type="EMBL" id="JBEPSM010000003">
    <property type="protein sequence ID" value="MET4635663.1"/>
    <property type="molecule type" value="Genomic_DNA"/>
</dbReference>
<dbReference type="RefSeq" id="WP_354553195.1">
    <property type="nucleotide sequence ID" value="NZ_JBEPSM010000003.1"/>
</dbReference>
<feature type="domain" description="Transglutaminase-like" evidence="1">
    <location>
        <begin position="172"/>
        <end position="248"/>
    </location>
</feature>
<evidence type="ECO:0000313" key="3">
    <source>
        <dbReference type="Proteomes" id="UP001549321"/>
    </source>
</evidence>
<dbReference type="Pfam" id="PF09899">
    <property type="entry name" value="DUF2126"/>
    <property type="match status" value="1"/>
</dbReference>
<dbReference type="InterPro" id="IPR018667">
    <property type="entry name" value="DUF2126"/>
</dbReference>
<sequence>MSILAALRHVTRYRYDRPVQLGPQVIRLRPAPHCRTKVPSYSLKVTPANHFVNWQQDPHGNWQARFVFPEKTTEFAIEVDLLAELEVYNPFDFFVEPYADQFPFAYEPALAEELAAYLAPEPAGPLLTNFLASIPRGQMQIVDFLVSINQRLQNDIRYLIRMEPGVQTPEETLSSAAGSCRDSGWLLVQALRHLGLAARFVSGYLIQLKPDVAALDGPSGTKVDFTDLHAWAEVYVPGAGWIGMDPTSGLFTGEGHLPLCATPHFRSAAPITGSFIADPGTETSFEFEMTVNRVAENPRVTLPFSDDSWAALDALGHRVDADLKANDVRLTMGGEPTFVSIDDYQAEEWNTEAVGPTKRDRADDLIRRLRERFAPGGFLHYGQGKWYPGESLPRWTFALYWRKDGKPIWRDSSLIAAEADDLNATPAQAGALLADLSERLGISADHVVPAYEDPAHWILKEAELPENVTPLDSKLDDPEARARIVRVFERGLTEPSGYILPVQRWQAEAAPDKRWMSEKWPLRRGKMFLVPGDSPVGFRLPLSSLPFVPVSSYPFIVQRDPGAVSGPLPDPEVLAGRDRAGHEALARQEELARHLAGAGSEDAESERGEQVEQFLTEGETVRTALSVEPRDGRLCVFMPPTEKLEDYLELLASLEESARALGLAVHVEGYPPPIDPRMDVIKVTPDPGVIEVNVQPAGDWTECVAITRDLYEEARLSRLGTEKFMTDGRHTGTGGGNHVVVGGAHPADSPFLRRPDLLKSLVLYWQRHPSLSYLFSGLFIGPTSQAPRIDEARHDALYELEIAMASVPAPGYGTPPPPWLVDRLFRNLLTDVTGNTHRSEICIDKLYSPDGPTGRLGLVEFRSFEMPPDYRMSLAQQLLVRALISMFWNNPQHGLLTRWGTQLHDRFMLPHFVWADFLDVLGDLQRAGYAFDPVWFEAQREFRFPFVGRIQQQGVKLELRQALEPWHVLGEEGAIGGTVRYVDSSVERMQVEVEGLDPRRHVVSCNGRRVPMASTGTAGKFVAGVRYKAWQPARGLHPTIPAHAPLTFDIVDSWSQRSLGGCVYHVAHPGGRSYDTFPVNSYEAEARRLARFEAIGHTAGHFMPQAETGSPEFPMTLDLRRPANL</sequence>
<dbReference type="Pfam" id="PF08379">
    <property type="entry name" value="Bact_transglu_N"/>
    <property type="match status" value="1"/>
</dbReference>
<dbReference type="Proteomes" id="UP001549321">
    <property type="component" value="Unassembled WGS sequence"/>
</dbReference>
<evidence type="ECO:0000259" key="1">
    <source>
        <dbReference type="SMART" id="SM00460"/>
    </source>
</evidence>
<gene>
    <name evidence="2" type="ORF">ABIE08_003614</name>
</gene>
<dbReference type="InterPro" id="IPR038765">
    <property type="entry name" value="Papain-like_cys_pep_sf"/>
</dbReference>
<dbReference type="PANTHER" id="PTHR33490:SF1">
    <property type="entry name" value="SLL1233 PROTEIN"/>
    <property type="match status" value="1"/>
</dbReference>
<reference evidence="2 3" key="1">
    <citation type="submission" date="2024-06" db="EMBL/GenBank/DDBJ databases">
        <title>Sorghum-associated microbial communities from plants grown in Nebraska, USA.</title>
        <authorList>
            <person name="Schachtman D."/>
        </authorList>
    </citation>
    <scope>NUCLEOTIDE SEQUENCE [LARGE SCALE GENOMIC DNA]</scope>
    <source>
        <strain evidence="2 3">3207</strain>
    </source>
</reference>
<protein>
    <submittedName>
        <fullName evidence="2">Uncharacterized protein (DUF2126 family)</fullName>
    </submittedName>
</protein>
<dbReference type="PANTHER" id="PTHR33490">
    <property type="entry name" value="BLR5614 PROTEIN-RELATED"/>
    <property type="match status" value="1"/>
</dbReference>
<dbReference type="Gene3D" id="3.10.620.30">
    <property type="match status" value="1"/>
</dbReference>
<organism evidence="2 3">
    <name type="scientific">Kaistia defluvii</name>
    <dbReference type="NCBI Taxonomy" id="410841"/>
    <lineage>
        <taxon>Bacteria</taxon>
        <taxon>Pseudomonadati</taxon>
        <taxon>Pseudomonadota</taxon>
        <taxon>Alphaproteobacteria</taxon>
        <taxon>Hyphomicrobiales</taxon>
        <taxon>Kaistiaceae</taxon>
        <taxon>Kaistia</taxon>
    </lineage>
</organism>
<accession>A0ABV2R3H6</accession>